<keyword evidence="3" id="KW-1185">Reference proteome</keyword>
<feature type="signal peptide" evidence="1">
    <location>
        <begin position="1"/>
        <end position="17"/>
    </location>
</feature>
<proteinExistence type="predicted"/>
<evidence type="ECO:0000313" key="3">
    <source>
        <dbReference type="Proteomes" id="UP000652761"/>
    </source>
</evidence>
<gene>
    <name evidence="2" type="ORF">Taro_050455</name>
</gene>
<accession>A0A843XDX4</accession>
<protein>
    <recommendedName>
        <fullName evidence="4">Secreted protein</fullName>
    </recommendedName>
</protein>
<reference evidence="2" key="1">
    <citation type="submission" date="2017-07" db="EMBL/GenBank/DDBJ databases">
        <title>Taro Niue Genome Assembly and Annotation.</title>
        <authorList>
            <person name="Atibalentja N."/>
            <person name="Keating K."/>
            <person name="Fields C.J."/>
        </authorList>
    </citation>
    <scope>NUCLEOTIDE SEQUENCE</scope>
    <source>
        <strain evidence="2">Niue_2</strain>
        <tissue evidence="2">Leaf</tissue>
    </source>
</reference>
<dbReference type="AlphaFoldDB" id="A0A843XDX4"/>
<dbReference type="EMBL" id="NMUH01007578">
    <property type="protein sequence ID" value="MQM17483.1"/>
    <property type="molecule type" value="Genomic_DNA"/>
</dbReference>
<organism evidence="2 3">
    <name type="scientific">Colocasia esculenta</name>
    <name type="common">Wild taro</name>
    <name type="synonym">Arum esculentum</name>
    <dbReference type="NCBI Taxonomy" id="4460"/>
    <lineage>
        <taxon>Eukaryota</taxon>
        <taxon>Viridiplantae</taxon>
        <taxon>Streptophyta</taxon>
        <taxon>Embryophyta</taxon>
        <taxon>Tracheophyta</taxon>
        <taxon>Spermatophyta</taxon>
        <taxon>Magnoliopsida</taxon>
        <taxon>Liliopsida</taxon>
        <taxon>Araceae</taxon>
        <taxon>Aroideae</taxon>
        <taxon>Colocasieae</taxon>
        <taxon>Colocasia</taxon>
    </lineage>
</organism>
<keyword evidence="1" id="KW-0732">Signal</keyword>
<evidence type="ECO:0000256" key="1">
    <source>
        <dbReference type="SAM" id="SignalP"/>
    </source>
</evidence>
<evidence type="ECO:0008006" key="4">
    <source>
        <dbReference type="Google" id="ProtNLM"/>
    </source>
</evidence>
<sequence>MLLFWLVCSGGFSQNCALVVLVEVLPGPACVDRPLSILVEVLPRSALCSFQATVVLPLGGPSQGWFILFWLLLLSLSVEMSCCCCRLDCLCYSLLGHFRSRCCALGRASGCCVGQLVSLFVSMFSRSCWWDFVCLRGSNGLFHFPVPSVLLQMVVCAATMVRVAAPEGAIVSRRAGPMRWRRGGAV</sequence>
<feature type="chain" id="PRO_5032749767" description="Secreted protein" evidence="1">
    <location>
        <begin position="18"/>
        <end position="186"/>
    </location>
</feature>
<name>A0A843XDX4_COLES</name>
<comment type="caution">
    <text evidence="2">The sequence shown here is derived from an EMBL/GenBank/DDBJ whole genome shotgun (WGS) entry which is preliminary data.</text>
</comment>
<dbReference type="Proteomes" id="UP000652761">
    <property type="component" value="Unassembled WGS sequence"/>
</dbReference>
<evidence type="ECO:0000313" key="2">
    <source>
        <dbReference type="EMBL" id="MQM17483.1"/>
    </source>
</evidence>